<protein>
    <recommendedName>
        <fullName evidence="3">Translocation/assembly module TamB</fullName>
    </recommendedName>
</protein>
<comment type="caution">
    <text evidence="1">The sequence shown here is derived from an EMBL/GenBank/DDBJ whole genome shotgun (WGS) entry which is preliminary data.</text>
</comment>
<evidence type="ECO:0000313" key="2">
    <source>
        <dbReference type="Proteomes" id="UP000013047"/>
    </source>
</evidence>
<proteinExistence type="predicted"/>
<feature type="non-terminal residue" evidence="1">
    <location>
        <position position="175"/>
    </location>
</feature>
<keyword evidence="2" id="KW-1185">Reference proteome</keyword>
<organism evidence="1 2">
    <name type="scientific">Thauera phenylacetica B4P</name>
    <dbReference type="NCBI Taxonomy" id="1234382"/>
    <lineage>
        <taxon>Bacteria</taxon>
        <taxon>Pseudomonadati</taxon>
        <taxon>Pseudomonadota</taxon>
        <taxon>Betaproteobacteria</taxon>
        <taxon>Rhodocyclales</taxon>
        <taxon>Zoogloeaceae</taxon>
        <taxon>Thauera</taxon>
    </lineage>
</organism>
<gene>
    <name evidence="1" type="ORF">C667_24269</name>
</gene>
<sequence length="175" mass="18686">ALEAGGRFPARLQAPATLELGADRVRLGAAEIEAGDKGRIRLLETAWSPTQSVLRGDLAGLVVETEPPRRDGRPRRNADPLRLGARWDLSVGRTLEGEARVFREAGDISVEGELRTRLGLEKLEAVLSARGDRIDLAVDVQGKELGSVQGEAGLRARRGADGLWSVPPATAIRGA</sequence>
<accession>N6YXD1</accession>
<dbReference type="Proteomes" id="UP000013047">
    <property type="component" value="Unassembled WGS sequence"/>
</dbReference>
<reference evidence="1 2" key="1">
    <citation type="submission" date="2012-09" db="EMBL/GenBank/DDBJ databases">
        <title>Draft Genome Sequences of 6 Strains from Genus Thauera.</title>
        <authorList>
            <person name="Liu B."/>
            <person name="Shapleigh J.P."/>
            <person name="Frostegard A.H."/>
        </authorList>
    </citation>
    <scope>NUCLEOTIDE SEQUENCE [LARGE SCALE GENOMIC DNA]</scope>
    <source>
        <strain evidence="1 2">B4P</strain>
    </source>
</reference>
<name>N6YXD1_9RHOO</name>
<feature type="non-terminal residue" evidence="1">
    <location>
        <position position="1"/>
    </location>
</feature>
<evidence type="ECO:0008006" key="3">
    <source>
        <dbReference type="Google" id="ProtNLM"/>
    </source>
</evidence>
<dbReference type="AlphaFoldDB" id="N6YXD1"/>
<dbReference type="EMBL" id="AMXF01000589">
    <property type="protein sequence ID" value="ENO84604.1"/>
    <property type="molecule type" value="Genomic_DNA"/>
</dbReference>
<evidence type="ECO:0000313" key="1">
    <source>
        <dbReference type="EMBL" id="ENO84604.1"/>
    </source>
</evidence>